<dbReference type="GO" id="GO:0003677">
    <property type="term" value="F:DNA binding"/>
    <property type="evidence" value="ECO:0007669"/>
    <property type="project" value="UniProtKB-KW"/>
</dbReference>
<dbReference type="EMBL" id="HG994359">
    <property type="protein sequence ID" value="CAF2101172.1"/>
    <property type="molecule type" value="Genomic_DNA"/>
</dbReference>
<dbReference type="AlphaFoldDB" id="A0A816UDA1"/>
<dbReference type="SUPFAM" id="SSF51445">
    <property type="entry name" value="(Trans)glycosidases"/>
    <property type="match status" value="1"/>
</dbReference>
<dbReference type="Pfam" id="PF00332">
    <property type="entry name" value="Glyco_hydro_17"/>
    <property type="match status" value="1"/>
</dbReference>
<evidence type="ECO:0000256" key="10">
    <source>
        <dbReference type="ARBA" id="ARBA00023242"/>
    </source>
</evidence>
<evidence type="ECO:0000256" key="8">
    <source>
        <dbReference type="ARBA" id="ARBA00023125"/>
    </source>
</evidence>
<keyword evidence="5" id="KW-0732">Signal</keyword>
<evidence type="ECO:0000313" key="16">
    <source>
        <dbReference type="EMBL" id="CAF2101172.1"/>
    </source>
</evidence>
<dbReference type="InterPro" id="IPR016177">
    <property type="entry name" value="DNA-bd_dom_sf"/>
</dbReference>
<evidence type="ECO:0000256" key="12">
    <source>
        <dbReference type="RuleBase" id="RU004335"/>
    </source>
</evidence>
<feature type="transmembrane region" description="Helical" evidence="14">
    <location>
        <begin position="525"/>
        <end position="543"/>
    </location>
</feature>
<dbReference type="PANTHER" id="PTHR32227">
    <property type="entry name" value="GLUCAN ENDO-1,3-BETA-GLUCOSIDASE BG1-RELATED-RELATED"/>
    <property type="match status" value="1"/>
</dbReference>
<evidence type="ECO:0000256" key="14">
    <source>
        <dbReference type="SAM" id="Phobius"/>
    </source>
</evidence>
<comment type="catalytic activity">
    <reaction evidence="1">
        <text>Hydrolysis of (1-&gt;3)-beta-D-glucosidic linkages in (1-&gt;3)-beta-D-glucans.</text>
        <dbReference type="EC" id="3.2.1.39"/>
    </reaction>
</comment>
<keyword evidence="10" id="KW-0539">Nucleus</keyword>
<dbReference type="PROSITE" id="PS50982">
    <property type="entry name" value="MBD"/>
    <property type="match status" value="1"/>
</dbReference>
<evidence type="ECO:0000256" key="7">
    <source>
        <dbReference type="ARBA" id="ARBA00023015"/>
    </source>
</evidence>
<keyword evidence="14" id="KW-0472">Membrane</keyword>
<dbReference type="SMR" id="A0A816UDA1"/>
<comment type="subcellular location">
    <subcellularLocation>
        <location evidence="2">Nucleus</location>
    </subcellularLocation>
</comment>
<organism evidence="16">
    <name type="scientific">Brassica napus</name>
    <name type="common">Rape</name>
    <dbReference type="NCBI Taxonomy" id="3708"/>
    <lineage>
        <taxon>Eukaryota</taxon>
        <taxon>Viridiplantae</taxon>
        <taxon>Streptophyta</taxon>
        <taxon>Embryophyta</taxon>
        <taxon>Tracheophyta</taxon>
        <taxon>Spermatophyta</taxon>
        <taxon>Magnoliopsida</taxon>
        <taxon>eudicotyledons</taxon>
        <taxon>Gunneridae</taxon>
        <taxon>Pentapetalae</taxon>
        <taxon>rosids</taxon>
        <taxon>malvids</taxon>
        <taxon>Brassicales</taxon>
        <taxon>Brassicaceae</taxon>
        <taxon>Brassiceae</taxon>
        <taxon>Brassica</taxon>
    </lineage>
</organism>
<dbReference type="SUPFAM" id="SSF54171">
    <property type="entry name" value="DNA-binding domain"/>
    <property type="match status" value="1"/>
</dbReference>
<dbReference type="InterPro" id="IPR000490">
    <property type="entry name" value="Glyco_hydro_17"/>
</dbReference>
<keyword evidence="7" id="KW-0805">Transcription regulation</keyword>
<evidence type="ECO:0000256" key="5">
    <source>
        <dbReference type="ARBA" id="ARBA00022729"/>
    </source>
</evidence>
<keyword evidence="6" id="KW-0378">Hydrolase</keyword>
<reference evidence="16" key="1">
    <citation type="submission" date="2021-01" db="EMBL/GenBank/DDBJ databases">
        <authorList>
            <consortium name="Genoscope - CEA"/>
            <person name="William W."/>
        </authorList>
    </citation>
    <scope>NUCLEOTIDE SEQUENCE</scope>
</reference>
<feature type="transmembrane region" description="Helical" evidence="14">
    <location>
        <begin position="86"/>
        <end position="108"/>
    </location>
</feature>
<feature type="compositionally biased region" description="Basic and acidic residues" evidence="13">
    <location>
        <begin position="204"/>
        <end position="221"/>
    </location>
</feature>
<dbReference type="GO" id="GO:0005975">
    <property type="term" value="P:carbohydrate metabolic process"/>
    <property type="evidence" value="ECO:0007669"/>
    <property type="project" value="InterPro"/>
</dbReference>
<feature type="domain" description="MBD" evidence="15">
    <location>
        <begin position="129"/>
        <end position="197"/>
    </location>
</feature>
<proteinExistence type="inferred from homology"/>
<dbReference type="FunFam" id="3.20.20.80:FF:000005">
    <property type="entry name" value="Glucan endo-1,3-beta-glucosidase 14"/>
    <property type="match status" value="1"/>
</dbReference>
<dbReference type="Gramene" id="CDX97707">
    <property type="protein sequence ID" value="CDX97707"/>
    <property type="gene ID" value="GSBRNA2T00104957001"/>
</dbReference>
<gene>
    <name evidence="16" type="ORF">DARMORV10_A05P33600.1</name>
</gene>
<evidence type="ECO:0000259" key="15">
    <source>
        <dbReference type="PROSITE" id="PS50982"/>
    </source>
</evidence>
<dbReference type="Gene3D" id="3.30.890.10">
    <property type="entry name" value="Methyl-cpg-binding Protein 2, Chain A"/>
    <property type="match status" value="1"/>
</dbReference>
<feature type="region of interest" description="Disordered" evidence="13">
    <location>
        <begin position="188"/>
        <end position="235"/>
    </location>
</feature>
<evidence type="ECO:0000256" key="13">
    <source>
        <dbReference type="SAM" id="MobiDB-lite"/>
    </source>
</evidence>
<dbReference type="InterPro" id="IPR017853">
    <property type="entry name" value="GH"/>
</dbReference>
<evidence type="ECO:0000256" key="2">
    <source>
        <dbReference type="ARBA" id="ARBA00004123"/>
    </source>
</evidence>
<dbReference type="EC" id="3.2.1.39" evidence="4"/>
<evidence type="ECO:0000256" key="11">
    <source>
        <dbReference type="ARBA" id="ARBA00023295"/>
    </source>
</evidence>
<keyword evidence="9" id="KW-0804">Transcription</keyword>
<dbReference type="InterPro" id="IPR001739">
    <property type="entry name" value="Methyl_CpG_DNA-bd"/>
</dbReference>
<accession>A0A816UDA1</accession>
<name>A0A816UDA1_BRANA</name>
<evidence type="ECO:0000256" key="6">
    <source>
        <dbReference type="ARBA" id="ARBA00022801"/>
    </source>
</evidence>
<protein>
    <recommendedName>
        <fullName evidence="4">glucan endo-1,3-beta-D-glucosidase</fullName>
        <ecNumber evidence="4">3.2.1.39</ecNumber>
    </recommendedName>
</protein>
<dbReference type="GO" id="GO:0042973">
    <property type="term" value="F:glucan endo-1,3-beta-D-glucosidase activity"/>
    <property type="evidence" value="ECO:0007669"/>
    <property type="project" value="UniProtKB-EC"/>
</dbReference>
<sequence length="549" mass="61109">MATALFNTTRSSNLYHHHSVLPPFSQRFHLHRQNFFFLATPRCLRRLAVVGGPPSPPSPDPPPPENTTQLEGVVGAVTRVEDRVKIFLAVLIWMSLFFWVTVVDGMGFSEFSFASVFKGLQQQQKMGTDDEIVSVELPAPSSWKKLVFFPNKVKKTEIVFVSPTGEEISNRKQLEQYLKSHPGIPGSAKFDWTTSGTPRRRSARISEKTKSTPSPDKEPPKKRGRTKSSGSKKDTDEGIEIIVGLGNEFLKDISVGEDRAMNWVKENVEPFIRSGTIISGIAVGNEILGGTTVELWEVLLPAAKNVYSALRRLGLPTRVEVSSPHSEAVFANSYPPSACTFRDDVVPFMKPLLAFFWQIGSPFYINAYPFLAYKSDPSHIDLNYALFEHSDGIYDAKTKLRYDNMFDAMVDASYAALEKAGFPKVPVIVSDTGWASKGDADEAGATVKNARTYNRNLRKRLNKRKGTPHRPDMVARAYVFALFNENLKPGSTSERNFGLFKPDGSIAYDIGFTGLKYSSATRSRFGTSLNALVSACVFMFLVLHRLLPL</sequence>
<dbReference type="Proteomes" id="UP001295469">
    <property type="component" value="Chromosome A05"/>
</dbReference>
<dbReference type="Gene3D" id="3.20.20.80">
    <property type="entry name" value="Glycosidases"/>
    <property type="match status" value="1"/>
</dbReference>
<keyword evidence="8" id="KW-0238">DNA-binding</keyword>
<evidence type="ECO:0000256" key="4">
    <source>
        <dbReference type="ARBA" id="ARBA00012780"/>
    </source>
</evidence>
<dbReference type="Pfam" id="PF01429">
    <property type="entry name" value="MBD"/>
    <property type="match status" value="1"/>
</dbReference>
<keyword evidence="14" id="KW-1133">Transmembrane helix</keyword>
<keyword evidence="14" id="KW-0812">Transmembrane</keyword>
<evidence type="ECO:0000256" key="1">
    <source>
        <dbReference type="ARBA" id="ARBA00000382"/>
    </source>
</evidence>
<dbReference type="InterPro" id="IPR044965">
    <property type="entry name" value="Glyco_hydro_17_plant"/>
</dbReference>
<comment type="similarity">
    <text evidence="3 12">Belongs to the glycosyl hydrolase 17 family.</text>
</comment>
<dbReference type="GO" id="GO:0005634">
    <property type="term" value="C:nucleus"/>
    <property type="evidence" value="ECO:0007669"/>
    <property type="project" value="UniProtKB-SubCell"/>
</dbReference>
<evidence type="ECO:0000256" key="9">
    <source>
        <dbReference type="ARBA" id="ARBA00023163"/>
    </source>
</evidence>
<dbReference type="OMA" id="FFLATPR"/>
<keyword evidence="11" id="KW-0326">Glycosidase</keyword>
<evidence type="ECO:0000256" key="3">
    <source>
        <dbReference type="ARBA" id="ARBA00008773"/>
    </source>
</evidence>